<dbReference type="AlphaFoldDB" id="A0A135ICU0"/>
<evidence type="ECO:0008006" key="3">
    <source>
        <dbReference type="Google" id="ProtNLM"/>
    </source>
</evidence>
<accession>A0A135ICU0</accession>
<dbReference type="OrthoDB" id="5917679at2"/>
<protein>
    <recommendedName>
        <fullName evidence="3">DUF1127 domain-containing protein</fullName>
    </recommendedName>
</protein>
<keyword evidence="2" id="KW-1185">Reference proteome</keyword>
<gene>
    <name evidence="1" type="ORF">ATN88_06325</name>
</gene>
<dbReference type="EMBL" id="LNTY01000006">
    <property type="protein sequence ID" value="KXF83291.1"/>
    <property type="molecule type" value="Genomic_DNA"/>
</dbReference>
<evidence type="ECO:0000313" key="1">
    <source>
        <dbReference type="EMBL" id="KXF83291.1"/>
    </source>
</evidence>
<sequence>MGENIKEIVRTRSETLLSKFFSVQIELVSNTTHRLWSAWRRHQLMKELEYRMDDDAFLRDVGVTREQVKSELRALKRGTAK</sequence>
<evidence type="ECO:0000313" key="2">
    <source>
        <dbReference type="Proteomes" id="UP000070529"/>
    </source>
</evidence>
<dbReference type="RefSeq" id="WP_067411413.1">
    <property type="nucleotide sequence ID" value="NZ_LNTY01000006.1"/>
</dbReference>
<reference evidence="1 2" key="1">
    <citation type="submission" date="2015-11" db="EMBL/GenBank/DDBJ databases">
        <title>Genomic Taxonomy of the Vibrionaceae.</title>
        <authorList>
            <person name="Gomez-Gil B."/>
            <person name="Enciso-Ibarra J."/>
        </authorList>
    </citation>
    <scope>NUCLEOTIDE SEQUENCE [LARGE SCALE GENOMIC DNA]</scope>
    <source>
        <strain evidence="1 2">CAIM 912</strain>
    </source>
</reference>
<name>A0A135ICU0_9GAMM</name>
<dbReference type="Proteomes" id="UP000070529">
    <property type="component" value="Unassembled WGS sequence"/>
</dbReference>
<comment type="caution">
    <text evidence="1">The sequence shown here is derived from an EMBL/GenBank/DDBJ whole genome shotgun (WGS) entry which is preliminary data.</text>
</comment>
<proteinExistence type="predicted"/>
<organism evidence="1 2">
    <name type="scientific">Enterovibrio coralii</name>
    <dbReference type="NCBI Taxonomy" id="294935"/>
    <lineage>
        <taxon>Bacteria</taxon>
        <taxon>Pseudomonadati</taxon>
        <taxon>Pseudomonadota</taxon>
        <taxon>Gammaproteobacteria</taxon>
        <taxon>Vibrionales</taxon>
        <taxon>Vibrionaceae</taxon>
        <taxon>Enterovibrio</taxon>
    </lineage>
</organism>